<sequence length="72" mass="7996">MTRNTHTGPAYQGQAIIRPREAAAYLGIGKSTLYRLVERGELPRPIKLSAQVTGWRLSTLDQFIADRQGVEA</sequence>
<name>A0A6I6CVR3_9GAMM</name>
<dbReference type="EMBL" id="CP046415">
    <property type="protein sequence ID" value="QGT78496.1"/>
    <property type="molecule type" value="Genomic_DNA"/>
</dbReference>
<dbReference type="Proteomes" id="UP000427716">
    <property type="component" value="Chromosome"/>
</dbReference>
<accession>A0A6I6CVR3</accession>
<dbReference type="Gene3D" id="1.10.238.160">
    <property type="match status" value="1"/>
</dbReference>
<evidence type="ECO:0000313" key="1">
    <source>
        <dbReference type="EMBL" id="QGT78496.1"/>
    </source>
</evidence>
<dbReference type="NCBIfam" id="TIGR01764">
    <property type="entry name" value="excise"/>
    <property type="match status" value="1"/>
</dbReference>
<dbReference type="AlphaFoldDB" id="A0A6I6CVR3"/>
<reference evidence="1 2" key="1">
    <citation type="submission" date="2019-11" db="EMBL/GenBank/DDBJ databases">
        <authorList>
            <person name="Zhang J."/>
            <person name="Sun C."/>
        </authorList>
    </citation>
    <scope>NUCLEOTIDE SEQUENCE [LARGE SCALE GENOMIC DNA]</scope>
    <source>
        <strain evidence="2">sp2</strain>
    </source>
</reference>
<gene>
    <name evidence="1" type="ORF">GM160_06055</name>
</gene>
<protein>
    <submittedName>
        <fullName evidence="1">AlpA family phage regulatory protein</fullName>
    </submittedName>
</protein>
<dbReference type="KEGG" id="ghl:GM160_06055"/>
<organism evidence="1 2">
    <name type="scientific">Guyparkeria halophila</name>
    <dbReference type="NCBI Taxonomy" id="47960"/>
    <lineage>
        <taxon>Bacteria</taxon>
        <taxon>Pseudomonadati</taxon>
        <taxon>Pseudomonadota</taxon>
        <taxon>Gammaproteobacteria</taxon>
        <taxon>Chromatiales</taxon>
        <taxon>Thioalkalibacteraceae</taxon>
        <taxon>Guyparkeria</taxon>
    </lineage>
</organism>
<evidence type="ECO:0000313" key="2">
    <source>
        <dbReference type="Proteomes" id="UP000427716"/>
    </source>
</evidence>
<dbReference type="RefSeq" id="WP_058573991.1">
    <property type="nucleotide sequence ID" value="NZ_CP046415.1"/>
</dbReference>
<dbReference type="GO" id="GO:0003677">
    <property type="term" value="F:DNA binding"/>
    <property type="evidence" value="ECO:0007669"/>
    <property type="project" value="InterPro"/>
</dbReference>
<proteinExistence type="predicted"/>
<dbReference type="Pfam" id="PF05930">
    <property type="entry name" value="Phage_AlpA"/>
    <property type="match status" value="1"/>
</dbReference>
<dbReference type="InterPro" id="IPR010093">
    <property type="entry name" value="SinI_DNA-bd"/>
</dbReference>
<dbReference type="InterPro" id="IPR010260">
    <property type="entry name" value="AlpA"/>
</dbReference>
<keyword evidence="2" id="KW-1185">Reference proteome</keyword>